<dbReference type="Proteomes" id="UP000198372">
    <property type="component" value="Unassembled WGS sequence"/>
</dbReference>
<dbReference type="PANTHER" id="PTHR11439:SF483">
    <property type="entry name" value="PEPTIDE SYNTHASE GLIP-LIKE, PUTATIVE (AFU_ORTHOLOGUE AFUA_3G12920)-RELATED"/>
    <property type="match status" value="1"/>
</dbReference>
<dbReference type="CDD" id="cd09272">
    <property type="entry name" value="RNase_HI_RT_Ty1"/>
    <property type="match status" value="1"/>
</dbReference>
<dbReference type="EMBL" id="FMSP01000001">
    <property type="protein sequence ID" value="SCV67082.1"/>
    <property type="molecule type" value="Genomic_DNA"/>
</dbReference>
<keyword evidence="2" id="KW-1185">Reference proteome</keyword>
<dbReference type="AlphaFoldDB" id="A0A238EZ15"/>
<proteinExistence type="predicted"/>
<evidence type="ECO:0000313" key="1">
    <source>
        <dbReference type="EMBL" id="SCV67082.1"/>
    </source>
</evidence>
<protein>
    <submittedName>
        <fullName evidence="1">BQ2448_5728 protein</fullName>
    </submittedName>
</protein>
<evidence type="ECO:0000313" key="2">
    <source>
        <dbReference type="Proteomes" id="UP000198372"/>
    </source>
</evidence>
<gene>
    <name evidence="1" type="ORF">BQ2448_5728</name>
</gene>
<dbReference type="STRING" id="269621.A0A238EZ15"/>
<dbReference type="PANTHER" id="PTHR11439">
    <property type="entry name" value="GAG-POL-RELATED RETROTRANSPOSON"/>
    <property type="match status" value="1"/>
</dbReference>
<sequence>MDVLAQFHFDTTTCGTTIPMTPGLSLTAIPGQGTEQIRSWYLQAIGLLLYVSLGTHPDITFAVTYLARFANNPGHWHWIAVKHILQYLRATYHNELLYAQGPTQITGVVGYLDANWGACVDTSVSTMGHVFYIAGSAVSCKVQHCVANSTTDAKYLGLSHAGKEGVYLSQLLGELHISPVAPAHIFTDNKAATAVARNPVHISGTRHIRLCEHFVCNMVNRGDISLLHVGTADMVADIFTKALGPKVFLVHCYSLGLCTRHPQLKSVIVQGHASFHDLPLRTFTHSGHPSVARTIMLSTPSSDMNNLKTILQQLLQACLSDTQPTLGTSSQDNPTPPRVPAASSVTFEAVNKLKDNTTFTRWDRVLKMSVPTPVYCYLQMGNFLAEWSHALQATWTDYVQSILFNSLGSSIQILIQSTKTETPHELYIRLKDRFSPRDAQAYAKLIEHFWSMPQIPLTSRTELDQHVNNNIALATAIRLGNVNIEQVLVAARLFNNFNDGLSAWRTTFLQMHKGKDKLPCLEDMIKLM</sequence>
<dbReference type="OrthoDB" id="3344688at2759"/>
<reference evidence="2" key="1">
    <citation type="submission" date="2016-09" db="EMBL/GenBank/DDBJ databases">
        <authorList>
            <person name="Jeantristanb JTB J.-T."/>
            <person name="Ricardo R."/>
        </authorList>
    </citation>
    <scope>NUCLEOTIDE SEQUENCE [LARGE SCALE GENOMIC DNA]</scope>
</reference>
<accession>A0A238EZ15</accession>
<organism evidence="1 2">
    <name type="scientific">Microbotryum intermedium</name>
    <dbReference type="NCBI Taxonomy" id="269621"/>
    <lineage>
        <taxon>Eukaryota</taxon>
        <taxon>Fungi</taxon>
        <taxon>Dikarya</taxon>
        <taxon>Basidiomycota</taxon>
        <taxon>Pucciniomycotina</taxon>
        <taxon>Microbotryomycetes</taxon>
        <taxon>Microbotryales</taxon>
        <taxon>Microbotryaceae</taxon>
        <taxon>Microbotryum</taxon>
    </lineage>
</organism>
<name>A0A238EZ15_9BASI</name>